<dbReference type="InterPro" id="IPR051402">
    <property type="entry name" value="KPR-Related"/>
</dbReference>
<dbReference type="InterPro" id="IPR013332">
    <property type="entry name" value="KPR_N"/>
</dbReference>
<dbReference type="KEGG" id="jar:G7057_01820"/>
<sequence length="305" mass="34275">MIRTVGIVGLGALGMLYADHFSKHMAEKDIKIIVNKERKERYESRPLTINGKETNFNYVLEDGADAAVDLILFCVKGNQLADSLETAKHYIGPQTTILSVLNGISSEEEIAKRYPASQIIHCVAQGMDAVREEQNLFYERKGELRIGIDDPAKQSRLADLEAFFQKTAFPYTIETDIVHRIWKKFMLNVGVNQVVMLTEGVYADAQEDGETRDLMIAAMKEVIQLAQAEGIHLNDTDLEDNLKLLATLSPKNMPSMRQDGLAKRPSEVELFAGTVIEKAKKHQLAVPTNMYLYGKIKEIESHYSL</sequence>
<dbReference type="NCBIfam" id="TIGR00745">
    <property type="entry name" value="apbA_panE"/>
    <property type="match status" value="1"/>
</dbReference>
<dbReference type="Pfam" id="PF08546">
    <property type="entry name" value="ApbA_C"/>
    <property type="match status" value="1"/>
</dbReference>
<dbReference type="UniPathway" id="UPA00028">
    <property type="reaction ID" value="UER00004"/>
</dbReference>
<keyword evidence="2 4" id="KW-0521">NADP</keyword>
<dbReference type="Gene3D" id="3.40.50.720">
    <property type="entry name" value="NAD(P)-binding Rossmann-like Domain"/>
    <property type="match status" value="1"/>
</dbReference>
<dbReference type="EC" id="1.1.1.169" evidence="4"/>
<dbReference type="AlphaFoldDB" id="A0A6G7K7V8"/>
<comment type="pathway">
    <text evidence="4">Cofactor biosynthesis; (R)-pantothenate biosynthesis; (R)-pantoate from 3-methyl-2-oxobutanoate: step 2/2.</text>
</comment>
<feature type="domain" description="Ketopantoate reductase C-terminal" evidence="6">
    <location>
        <begin position="176"/>
        <end position="300"/>
    </location>
</feature>
<dbReference type="Proteomes" id="UP000501451">
    <property type="component" value="Chromosome"/>
</dbReference>
<dbReference type="GO" id="GO:0005737">
    <property type="term" value="C:cytoplasm"/>
    <property type="evidence" value="ECO:0007669"/>
    <property type="project" value="TreeGrafter"/>
</dbReference>
<comment type="function">
    <text evidence="4">Catalyzes the NADPH-dependent reduction of ketopantoate into pantoic acid.</text>
</comment>
<dbReference type="EMBL" id="CP049740">
    <property type="protein sequence ID" value="QII81335.1"/>
    <property type="molecule type" value="Genomic_DNA"/>
</dbReference>
<keyword evidence="4" id="KW-0566">Pantothenate biosynthesis</keyword>
<dbReference type="InterPro" id="IPR036291">
    <property type="entry name" value="NAD(P)-bd_dom_sf"/>
</dbReference>
<name>A0A6G7K7V8_9LACT</name>
<gene>
    <name evidence="7" type="ORF">G7057_01820</name>
</gene>
<keyword evidence="3 4" id="KW-0560">Oxidoreductase</keyword>
<evidence type="ECO:0000259" key="6">
    <source>
        <dbReference type="Pfam" id="PF08546"/>
    </source>
</evidence>
<dbReference type="Gene3D" id="1.10.1040.10">
    <property type="entry name" value="N-(1-d-carboxylethyl)-l-norvaline Dehydrogenase, domain 2"/>
    <property type="match status" value="1"/>
</dbReference>
<dbReference type="PANTHER" id="PTHR21708">
    <property type="entry name" value="PROBABLE 2-DEHYDROPANTOATE 2-REDUCTASE"/>
    <property type="match status" value="1"/>
</dbReference>
<dbReference type="InterPro" id="IPR008927">
    <property type="entry name" value="6-PGluconate_DH-like_C_sf"/>
</dbReference>
<dbReference type="Pfam" id="PF02558">
    <property type="entry name" value="ApbA"/>
    <property type="match status" value="1"/>
</dbReference>
<evidence type="ECO:0000313" key="8">
    <source>
        <dbReference type="Proteomes" id="UP000501451"/>
    </source>
</evidence>
<dbReference type="InterPro" id="IPR003710">
    <property type="entry name" value="ApbA"/>
</dbReference>
<dbReference type="RefSeq" id="WP_166160873.1">
    <property type="nucleotide sequence ID" value="NZ_CP049740.1"/>
</dbReference>
<proteinExistence type="inferred from homology"/>
<comment type="catalytic activity">
    <reaction evidence="4">
        <text>(R)-pantoate + NADP(+) = 2-dehydropantoate + NADPH + H(+)</text>
        <dbReference type="Rhea" id="RHEA:16233"/>
        <dbReference type="ChEBI" id="CHEBI:11561"/>
        <dbReference type="ChEBI" id="CHEBI:15378"/>
        <dbReference type="ChEBI" id="CHEBI:15980"/>
        <dbReference type="ChEBI" id="CHEBI:57783"/>
        <dbReference type="ChEBI" id="CHEBI:58349"/>
        <dbReference type="EC" id="1.1.1.169"/>
    </reaction>
</comment>
<organism evidence="7 8">
    <name type="scientific">Jeotgalibaca arthritidis</name>
    <dbReference type="NCBI Taxonomy" id="1868794"/>
    <lineage>
        <taxon>Bacteria</taxon>
        <taxon>Bacillati</taxon>
        <taxon>Bacillota</taxon>
        <taxon>Bacilli</taxon>
        <taxon>Lactobacillales</taxon>
        <taxon>Carnobacteriaceae</taxon>
        <taxon>Jeotgalibaca</taxon>
    </lineage>
</organism>
<evidence type="ECO:0000313" key="7">
    <source>
        <dbReference type="EMBL" id="QII81335.1"/>
    </source>
</evidence>
<evidence type="ECO:0000256" key="3">
    <source>
        <dbReference type="ARBA" id="ARBA00023002"/>
    </source>
</evidence>
<protein>
    <recommendedName>
        <fullName evidence="4">2-dehydropantoate 2-reductase</fullName>
        <ecNumber evidence="4">1.1.1.169</ecNumber>
    </recommendedName>
    <alternativeName>
        <fullName evidence="4">Ketopantoate reductase</fullName>
    </alternativeName>
</protein>
<feature type="domain" description="Ketopantoate reductase N-terminal" evidence="5">
    <location>
        <begin position="5"/>
        <end position="147"/>
    </location>
</feature>
<evidence type="ECO:0000256" key="4">
    <source>
        <dbReference type="RuleBase" id="RU362068"/>
    </source>
</evidence>
<dbReference type="SUPFAM" id="SSF48179">
    <property type="entry name" value="6-phosphogluconate dehydrogenase C-terminal domain-like"/>
    <property type="match status" value="1"/>
</dbReference>
<dbReference type="InterPro" id="IPR013328">
    <property type="entry name" value="6PGD_dom2"/>
</dbReference>
<dbReference type="GO" id="GO:0008677">
    <property type="term" value="F:2-dehydropantoate 2-reductase activity"/>
    <property type="evidence" value="ECO:0007669"/>
    <property type="project" value="UniProtKB-EC"/>
</dbReference>
<evidence type="ECO:0000256" key="2">
    <source>
        <dbReference type="ARBA" id="ARBA00022857"/>
    </source>
</evidence>
<comment type="similarity">
    <text evidence="1 4">Belongs to the ketopantoate reductase family.</text>
</comment>
<accession>A0A6G7K7V8</accession>
<evidence type="ECO:0000259" key="5">
    <source>
        <dbReference type="Pfam" id="PF02558"/>
    </source>
</evidence>
<keyword evidence="8" id="KW-1185">Reference proteome</keyword>
<dbReference type="PANTHER" id="PTHR21708:SF26">
    <property type="entry name" value="2-DEHYDROPANTOATE 2-REDUCTASE"/>
    <property type="match status" value="1"/>
</dbReference>
<dbReference type="GO" id="GO:0015940">
    <property type="term" value="P:pantothenate biosynthetic process"/>
    <property type="evidence" value="ECO:0007669"/>
    <property type="project" value="UniProtKB-UniPathway"/>
</dbReference>
<reference evidence="7 8" key="1">
    <citation type="journal article" date="2017" name="Int. J. Syst. Evol. Microbiol.">
        <title>Jeotgalibaca porci sp. nov. and Jeotgalibaca arthritidis sp. nov., isolated from pigs, and emended description of the genus Jeotgalibaca.</title>
        <authorList>
            <person name="Zamora L."/>
            <person name="Perez-Sancho M."/>
            <person name="Dominguez L."/>
            <person name="Fernandez-Garayzabal J.F."/>
            <person name="Vela A.I."/>
        </authorList>
    </citation>
    <scope>NUCLEOTIDE SEQUENCE [LARGE SCALE GENOMIC DNA]</scope>
    <source>
        <strain evidence="7 8">CECT 9157</strain>
    </source>
</reference>
<evidence type="ECO:0000256" key="1">
    <source>
        <dbReference type="ARBA" id="ARBA00007870"/>
    </source>
</evidence>
<dbReference type="SUPFAM" id="SSF51735">
    <property type="entry name" value="NAD(P)-binding Rossmann-fold domains"/>
    <property type="match status" value="1"/>
</dbReference>
<dbReference type="InterPro" id="IPR013752">
    <property type="entry name" value="KPA_reductase"/>
</dbReference>